<keyword evidence="1" id="KW-0597">Phosphoprotein</keyword>
<feature type="compositionally biased region" description="Basic and acidic residues" evidence="6">
    <location>
        <begin position="123"/>
        <end position="136"/>
    </location>
</feature>
<keyword evidence="4" id="KW-0804">Transcription</keyword>
<evidence type="ECO:0000256" key="3">
    <source>
        <dbReference type="ARBA" id="ARBA00023125"/>
    </source>
</evidence>
<dbReference type="PANTHER" id="PTHR13059:SF13">
    <property type="entry name" value="PROTEIN CAPICUA HOMOLOG"/>
    <property type="match status" value="1"/>
</dbReference>
<evidence type="ECO:0000256" key="5">
    <source>
        <dbReference type="ARBA" id="ARBA00023242"/>
    </source>
</evidence>
<dbReference type="GO" id="GO:0000981">
    <property type="term" value="F:DNA-binding transcription factor activity, RNA polymerase II-specific"/>
    <property type="evidence" value="ECO:0007669"/>
    <property type="project" value="TreeGrafter"/>
</dbReference>
<accession>A0A8D0LAX2</accession>
<dbReference type="GeneTree" id="ENSGT00940000159960"/>
<keyword evidence="2" id="KW-0805">Transcription regulation</keyword>
<dbReference type="Proteomes" id="UP000694392">
    <property type="component" value="Unplaced"/>
</dbReference>
<proteinExistence type="predicted"/>
<keyword evidence="5" id="KW-0539">Nucleus</keyword>
<evidence type="ECO:0000313" key="8">
    <source>
        <dbReference type="Proteomes" id="UP000694392"/>
    </source>
</evidence>
<dbReference type="Ensembl" id="ENSSPUT00000022961.1">
    <property type="protein sequence ID" value="ENSSPUP00000021542.1"/>
    <property type="gene ID" value="ENSSPUG00000016548.1"/>
</dbReference>
<dbReference type="GO" id="GO:0000977">
    <property type="term" value="F:RNA polymerase II transcription regulatory region sequence-specific DNA binding"/>
    <property type="evidence" value="ECO:0007669"/>
    <property type="project" value="TreeGrafter"/>
</dbReference>
<evidence type="ECO:0000256" key="6">
    <source>
        <dbReference type="SAM" id="MobiDB-lite"/>
    </source>
</evidence>
<evidence type="ECO:0000256" key="2">
    <source>
        <dbReference type="ARBA" id="ARBA00023015"/>
    </source>
</evidence>
<dbReference type="GO" id="GO:0005634">
    <property type="term" value="C:nucleus"/>
    <property type="evidence" value="ECO:0007669"/>
    <property type="project" value="TreeGrafter"/>
</dbReference>
<organism evidence="7 8">
    <name type="scientific">Sphenodon punctatus</name>
    <name type="common">Tuatara</name>
    <name type="synonym">Hatteria punctata</name>
    <dbReference type="NCBI Taxonomy" id="8508"/>
    <lineage>
        <taxon>Eukaryota</taxon>
        <taxon>Metazoa</taxon>
        <taxon>Chordata</taxon>
        <taxon>Craniata</taxon>
        <taxon>Vertebrata</taxon>
        <taxon>Euteleostomi</taxon>
        <taxon>Lepidosauria</taxon>
        <taxon>Sphenodontia</taxon>
        <taxon>Sphenodontidae</taxon>
        <taxon>Sphenodon</taxon>
    </lineage>
</organism>
<evidence type="ECO:0000256" key="4">
    <source>
        <dbReference type="ARBA" id="ARBA00023163"/>
    </source>
</evidence>
<name>A0A8D0LAX2_SPHPU</name>
<reference evidence="7" key="2">
    <citation type="submission" date="2025-09" db="UniProtKB">
        <authorList>
            <consortium name="Ensembl"/>
        </authorList>
    </citation>
    <scope>IDENTIFICATION</scope>
</reference>
<dbReference type="PANTHER" id="PTHR13059">
    <property type="entry name" value="HMG-BOX TRANSCRIPTION FACTOR BBX"/>
    <property type="match status" value="1"/>
</dbReference>
<keyword evidence="3" id="KW-0238">DNA-binding</keyword>
<evidence type="ECO:0000256" key="1">
    <source>
        <dbReference type="ARBA" id="ARBA00022553"/>
    </source>
</evidence>
<keyword evidence="8" id="KW-1185">Reference proteome</keyword>
<evidence type="ECO:0000313" key="7">
    <source>
        <dbReference type="Ensembl" id="ENSSPUP00000021542.1"/>
    </source>
</evidence>
<dbReference type="AlphaFoldDB" id="A0A8D0LAX2"/>
<reference evidence="7" key="1">
    <citation type="submission" date="2025-08" db="UniProtKB">
        <authorList>
            <consortium name="Ensembl"/>
        </authorList>
    </citation>
    <scope>IDENTIFICATION</scope>
</reference>
<sequence length="145" mass="15219">MFSTEWPPAALAPQPHRGLGMFVWTNVEPRSVAVFPWHSLVPFLAPSQPDSSVQPSEGQQPVNHPVSSNQNKEPPESAAVAHDLPRVSSGAEPGRLSATHPDSPNSAPQPAAVVPGGAGGLPPHEDEAPGHSRLDSETESDHDDA</sequence>
<feature type="compositionally biased region" description="Polar residues" evidence="6">
    <location>
        <begin position="48"/>
        <end position="72"/>
    </location>
</feature>
<dbReference type="InterPro" id="IPR052412">
    <property type="entry name" value="CC-Dev_Transcription_Reg"/>
</dbReference>
<feature type="region of interest" description="Disordered" evidence="6">
    <location>
        <begin position="43"/>
        <end position="145"/>
    </location>
</feature>
<protein>
    <submittedName>
        <fullName evidence="7">Uncharacterized protein</fullName>
    </submittedName>
</protein>